<dbReference type="Gene3D" id="3.30.160.20">
    <property type="match status" value="1"/>
</dbReference>
<dbReference type="InterPro" id="IPR045853">
    <property type="entry name" value="Pep_chain_release_fac_I_sf"/>
</dbReference>
<feature type="region of interest" description="Disordered" evidence="1">
    <location>
        <begin position="1"/>
        <end position="52"/>
    </location>
</feature>
<evidence type="ECO:0000256" key="1">
    <source>
        <dbReference type="SAM" id="MobiDB-lite"/>
    </source>
</evidence>
<accession>A0A1F7Z328</accession>
<comment type="caution">
    <text evidence="2">The sequence shown here is derived from an EMBL/GenBank/DDBJ whole genome shotgun (WGS) entry which is preliminary data.</text>
</comment>
<reference evidence="2 3" key="1">
    <citation type="journal article" date="2016" name="Nat. Commun.">
        <title>Thousands of microbial genomes shed light on interconnected biogeochemical processes in an aquifer system.</title>
        <authorList>
            <person name="Anantharaman K."/>
            <person name="Brown C.T."/>
            <person name="Hug L.A."/>
            <person name="Sharon I."/>
            <person name="Castelle C.J."/>
            <person name="Probst A.J."/>
            <person name="Thomas B.C."/>
            <person name="Singh A."/>
            <person name="Wilkins M.J."/>
            <person name="Karaoz U."/>
            <person name="Brodie E.L."/>
            <person name="Williams K.H."/>
            <person name="Hubbard S.S."/>
            <person name="Banfield J.F."/>
        </authorList>
    </citation>
    <scope>NUCLEOTIDE SEQUENCE [LARGE SCALE GENOMIC DNA]</scope>
</reference>
<gene>
    <name evidence="2" type="ORF">A3D01_04425</name>
</gene>
<protein>
    <recommendedName>
        <fullName evidence="4">Prokaryotic-type class I peptide chain release factors domain-containing protein</fullName>
    </recommendedName>
</protein>
<dbReference type="AlphaFoldDB" id="A0A1F7Z328"/>
<feature type="compositionally biased region" description="Basic and acidic residues" evidence="1">
    <location>
        <begin position="33"/>
        <end position="52"/>
    </location>
</feature>
<sequence>MSSINPEEFEGYADQIETGGREGKLRRKKHSRSRDLVNRAVAEQDKRIAQENRAREAEEIIKKQLSHFPPLDSDEGIKKAKIYTRWLRDSFDQDYPILSEGDVKFQYTVASVHAGGQKRQKSETAVVAIHIPTLTRARNEDETSREINKDRAFNTLYTPLERHLSLWKDLLKPEDGNSSVIENKVEKILQDLSLEKQKT</sequence>
<organism evidence="2 3">
    <name type="scientific">Candidatus Woesebacteria bacterium RIFCSPHIGHO2_02_FULL_39_13</name>
    <dbReference type="NCBI Taxonomy" id="1802505"/>
    <lineage>
        <taxon>Bacteria</taxon>
        <taxon>Candidatus Woeseibacteriota</taxon>
    </lineage>
</organism>
<dbReference type="Proteomes" id="UP000177169">
    <property type="component" value="Unassembled WGS sequence"/>
</dbReference>
<proteinExistence type="predicted"/>
<evidence type="ECO:0000313" key="2">
    <source>
        <dbReference type="EMBL" id="OGM33155.1"/>
    </source>
</evidence>
<evidence type="ECO:0000313" key="3">
    <source>
        <dbReference type="Proteomes" id="UP000177169"/>
    </source>
</evidence>
<dbReference type="EMBL" id="MGGR01000021">
    <property type="protein sequence ID" value="OGM33155.1"/>
    <property type="molecule type" value="Genomic_DNA"/>
</dbReference>
<evidence type="ECO:0008006" key="4">
    <source>
        <dbReference type="Google" id="ProtNLM"/>
    </source>
</evidence>
<name>A0A1F7Z328_9BACT</name>
<dbReference type="SUPFAM" id="SSF75620">
    <property type="entry name" value="Release factor"/>
    <property type="match status" value="1"/>
</dbReference>